<feature type="compositionally biased region" description="Basic residues" evidence="1">
    <location>
        <begin position="525"/>
        <end position="539"/>
    </location>
</feature>
<feature type="compositionally biased region" description="Basic and acidic residues" evidence="1">
    <location>
        <begin position="606"/>
        <end position="617"/>
    </location>
</feature>
<comment type="caution">
    <text evidence="2">The sequence shown here is derived from an EMBL/GenBank/DDBJ whole genome shotgun (WGS) entry which is preliminary data.</text>
</comment>
<dbReference type="Gene3D" id="3.20.20.80">
    <property type="entry name" value="Glycosidases"/>
    <property type="match status" value="1"/>
</dbReference>
<feature type="region of interest" description="Disordered" evidence="1">
    <location>
        <begin position="64"/>
        <end position="85"/>
    </location>
</feature>
<feature type="compositionally biased region" description="Basic and acidic residues" evidence="1">
    <location>
        <begin position="540"/>
        <end position="570"/>
    </location>
</feature>
<feature type="compositionally biased region" description="Basic and acidic residues" evidence="1">
    <location>
        <begin position="434"/>
        <end position="461"/>
    </location>
</feature>
<sequence length="633" mass="68120">MKCHQEDLCQAWTWIEDAGLDGDVPSQCLMLGMAVQKKEYRKGEVSGILLGRAMMLLPPEGGGGGGGAKAVGARGESGKADEHSPNYNGHCQEATPCISGQFFCMEGLSRGSCSPLKAAKFYDGDHGCELFCGVGGSASPGEGPEAAALPVRGGGSAALLQAICYTPVPVKEPLLAPGASLDWADFATANTSALWSQQVRGDLAIMRALGANVVRVRGADGAANHRPFLDEATAQGLGVITEFGEFPYVQLKYSCLRTNMDCFAQAKSLHAAHLNSGLLSPGGGSYHSAVHTVVLMVDPDTRVQAVLSEGPGGADELKGLFIKAIVSALDGLLEAEASLKVGGALPNVTVSFSFATCEVCKHLGDKPALGQMAELREAVQRPEDYGYAPRNDLWAAYQSRFVNSVRPLSGRLQRVLHGHLRPALPGHPGVHQRVPRERPLGRQRGRAEADGRRGQGEREHAPGPGPPRVPGPQGPWRGRAGRRHLRARRQSPRQVHPRDQHVRRVVPRAHLRPRGRRLPAAGRGGRVRRPGPHGLRGRRLPPDVHQHHHHADDLDGDDLHQDDQHVHQDDDQHEDDDLLHDDHEDHDDLRALRRDARVPVLRLGGHHADAGPDRREGVPGALVQRPRGAAHDG</sequence>
<proteinExistence type="predicted"/>
<evidence type="ECO:0000313" key="3">
    <source>
        <dbReference type="Proteomes" id="UP001189429"/>
    </source>
</evidence>
<feature type="compositionally biased region" description="Basic residues" evidence="1">
    <location>
        <begin position="479"/>
        <end position="491"/>
    </location>
</feature>
<dbReference type="Proteomes" id="UP001189429">
    <property type="component" value="Unassembled WGS sequence"/>
</dbReference>
<feature type="compositionally biased region" description="Basic residues" evidence="1">
    <location>
        <begin position="503"/>
        <end position="517"/>
    </location>
</feature>
<protein>
    <submittedName>
        <fullName evidence="2">Uncharacterized protein</fullName>
    </submittedName>
</protein>
<gene>
    <name evidence="2" type="ORF">PCOR1329_LOCUS27067</name>
</gene>
<feature type="compositionally biased region" description="Pro residues" evidence="1">
    <location>
        <begin position="463"/>
        <end position="473"/>
    </location>
</feature>
<reference evidence="2" key="1">
    <citation type="submission" date="2023-10" db="EMBL/GenBank/DDBJ databases">
        <authorList>
            <person name="Chen Y."/>
            <person name="Shah S."/>
            <person name="Dougan E. K."/>
            <person name="Thang M."/>
            <person name="Chan C."/>
        </authorList>
    </citation>
    <scope>NUCLEOTIDE SEQUENCE [LARGE SCALE GENOMIC DNA]</scope>
</reference>
<feature type="region of interest" description="Disordered" evidence="1">
    <location>
        <begin position="420"/>
        <end position="582"/>
    </location>
</feature>
<evidence type="ECO:0000256" key="1">
    <source>
        <dbReference type="SAM" id="MobiDB-lite"/>
    </source>
</evidence>
<organism evidence="2 3">
    <name type="scientific">Prorocentrum cordatum</name>
    <dbReference type="NCBI Taxonomy" id="2364126"/>
    <lineage>
        <taxon>Eukaryota</taxon>
        <taxon>Sar</taxon>
        <taxon>Alveolata</taxon>
        <taxon>Dinophyceae</taxon>
        <taxon>Prorocentrales</taxon>
        <taxon>Prorocentraceae</taxon>
        <taxon>Prorocentrum</taxon>
    </lineage>
</organism>
<feature type="region of interest" description="Disordered" evidence="1">
    <location>
        <begin position="603"/>
        <end position="633"/>
    </location>
</feature>
<accession>A0ABN9S709</accession>
<name>A0ABN9S709_9DINO</name>
<dbReference type="EMBL" id="CAUYUJ010009746">
    <property type="protein sequence ID" value="CAK0827561.1"/>
    <property type="molecule type" value="Genomic_DNA"/>
</dbReference>
<keyword evidence="3" id="KW-1185">Reference proteome</keyword>
<evidence type="ECO:0000313" key="2">
    <source>
        <dbReference type="EMBL" id="CAK0827561.1"/>
    </source>
</evidence>